<name>A0A1C7LYT6_GRIFR</name>
<evidence type="ECO:0000313" key="2">
    <source>
        <dbReference type="Proteomes" id="UP000092993"/>
    </source>
</evidence>
<dbReference type="Proteomes" id="UP000092993">
    <property type="component" value="Unassembled WGS sequence"/>
</dbReference>
<protein>
    <submittedName>
        <fullName evidence="1">Uncharacterized protein</fullName>
    </submittedName>
</protein>
<gene>
    <name evidence="1" type="ORF">A0H81_10270</name>
</gene>
<keyword evidence="2" id="KW-1185">Reference proteome</keyword>
<dbReference type="AlphaFoldDB" id="A0A1C7LYT6"/>
<accession>A0A1C7LYT6</accession>
<evidence type="ECO:0000313" key="1">
    <source>
        <dbReference type="EMBL" id="OBZ69860.1"/>
    </source>
</evidence>
<dbReference type="EMBL" id="LUGG01000015">
    <property type="protein sequence ID" value="OBZ69860.1"/>
    <property type="molecule type" value="Genomic_DNA"/>
</dbReference>
<proteinExistence type="predicted"/>
<sequence length="126" mass="13965">MSLDVFSWFAGSGDNFEISKLEGHLVVSVDSVDCREDLVEIGISTTEDVIPDGVGDLWTVGLAEEFLLCESEISGVVLFESERALEFRREFELNSRGEGEQGFVDRFFAFRFGFIITLATIPSVLG</sequence>
<reference evidence="1 2" key="1">
    <citation type="submission" date="2016-03" db="EMBL/GenBank/DDBJ databases">
        <title>Whole genome sequencing of Grifola frondosa 9006-11.</title>
        <authorList>
            <person name="Min B."/>
            <person name="Park H."/>
            <person name="Kim J.-G."/>
            <person name="Cho H."/>
            <person name="Oh Y.-L."/>
            <person name="Kong W.-S."/>
            <person name="Choi I.-G."/>
        </authorList>
    </citation>
    <scope>NUCLEOTIDE SEQUENCE [LARGE SCALE GENOMIC DNA]</scope>
    <source>
        <strain evidence="1 2">9006-11</strain>
    </source>
</reference>
<organism evidence="1 2">
    <name type="scientific">Grifola frondosa</name>
    <name type="common">Maitake</name>
    <name type="synonym">Polyporus frondosus</name>
    <dbReference type="NCBI Taxonomy" id="5627"/>
    <lineage>
        <taxon>Eukaryota</taxon>
        <taxon>Fungi</taxon>
        <taxon>Dikarya</taxon>
        <taxon>Basidiomycota</taxon>
        <taxon>Agaricomycotina</taxon>
        <taxon>Agaricomycetes</taxon>
        <taxon>Polyporales</taxon>
        <taxon>Grifolaceae</taxon>
        <taxon>Grifola</taxon>
    </lineage>
</organism>
<dbReference type="OrthoDB" id="3095879at2759"/>
<comment type="caution">
    <text evidence="1">The sequence shown here is derived from an EMBL/GenBank/DDBJ whole genome shotgun (WGS) entry which is preliminary data.</text>
</comment>